<evidence type="ECO:0000313" key="1">
    <source>
        <dbReference type="EMBL" id="BAC03423.1"/>
    </source>
</evidence>
<name>Q8NF39_HUMAN</name>
<accession>Q8NF39</accession>
<organism evidence="1">
    <name type="scientific">Homo sapiens</name>
    <name type="common">Human</name>
    <dbReference type="NCBI Taxonomy" id="9606"/>
    <lineage>
        <taxon>Eukaryota</taxon>
        <taxon>Metazoa</taxon>
        <taxon>Chordata</taxon>
        <taxon>Craniata</taxon>
        <taxon>Vertebrata</taxon>
        <taxon>Euteleostomi</taxon>
        <taxon>Mammalia</taxon>
        <taxon>Eutheria</taxon>
        <taxon>Euarchontoglires</taxon>
        <taxon>Primates</taxon>
        <taxon>Haplorrhini</taxon>
        <taxon>Catarrhini</taxon>
        <taxon>Hominidae</taxon>
        <taxon>Homo</taxon>
    </lineage>
</organism>
<proteinExistence type="evidence at transcript level"/>
<protein>
    <submittedName>
        <fullName evidence="1">FLJ00363 protein</fullName>
    </submittedName>
</protein>
<dbReference type="AlphaFoldDB" id="Q8NF39"/>
<dbReference type="EMBL" id="AK090442">
    <property type="protein sequence ID" value="BAC03423.1"/>
    <property type="molecule type" value="mRNA"/>
</dbReference>
<gene>
    <name evidence="1" type="primary">FLJ00363</name>
</gene>
<feature type="non-terminal residue" evidence="1">
    <location>
        <position position="1"/>
    </location>
</feature>
<dbReference type="PhylomeDB" id="Q8NF39"/>
<reference evidence="1" key="1">
    <citation type="submission" date="2002-07" db="EMBL/GenBank/DDBJ databases">
        <title>The nucleotide sequence of a long cDNA clone isolated from human spleen.</title>
        <authorList>
            <person name="Jikuya H."/>
            <person name="Takano J."/>
            <person name="Kikuno R."/>
            <person name="Nagase T."/>
            <person name="Ohara O."/>
        </authorList>
    </citation>
    <scope>NUCLEOTIDE SEQUENCE</scope>
    <source>
        <tissue evidence="1">Spleen</tissue>
    </source>
</reference>
<sequence>KGESELKMQKRRGRFWSRWRGAFQQPQQTAQWFAVGDGVDQKHRPVDTLGSDGGPCLSASSLFPPPRNVQFHPTCQPLFMHPCMYTFFFVLRMPYLAKIPSLQNAPQRSLLLVCSASLLHLLYHDDIFPVCLTCLHSLGKLVCLRNRQRSF</sequence>